<evidence type="ECO:0000256" key="7">
    <source>
        <dbReference type="ARBA" id="ARBA00022989"/>
    </source>
</evidence>
<keyword evidence="5 12" id="KW-1003">Cell membrane</keyword>
<dbReference type="NCBIfam" id="TIGR00773">
    <property type="entry name" value="NhaA"/>
    <property type="match status" value="1"/>
</dbReference>
<keyword evidence="15" id="KW-1185">Reference proteome</keyword>
<dbReference type="Proteomes" id="UP001500280">
    <property type="component" value="Unassembled WGS sequence"/>
</dbReference>
<reference evidence="14 15" key="1">
    <citation type="journal article" date="2019" name="Int. J. Syst. Evol. Microbiol.">
        <title>The Global Catalogue of Microorganisms (GCM) 10K type strain sequencing project: providing services to taxonomists for standard genome sequencing and annotation.</title>
        <authorList>
            <consortium name="The Broad Institute Genomics Platform"/>
            <consortium name="The Broad Institute Genome Sequencing Center for Infectious Disease"/>
            <person name="Wu L."/>
            <person name="Ma J."/>
        </authorList>
    </citation>
    <scope>NUCLEOTIDE SEQUENCE [LARGE SCALE GENOMIC DNA]</scope>
    <source>
        <strain evidence="14 15">JCM 14307</strain>
    </source>
</reference>
<feature type="transmembrane region" description="Helical" evidence="12">
    <location>
        <begin position="30"/>
        <end position="49"/>
    </location>
</feature>
<proteinExistence type="inferred from homology"/>
<evidence type="ECO:0000256" key="12">
    <source>
        <dbReference type="HAMAP-Rule" id="MF_01844"/>
    </source>
</evidence>
<dbReference type="SUPFAM" id="SSF52833">
    <property type="entry name" value="Thioredoxin-like"/>
    <property type="match status" value="1"/>
</dbReference>
<keyword evidence="8 12" id="KW-0915">Sodium</keyword>
<feature type="transmembrane region" description="Helical" evidence="12">
    <location>
        <begin position="196"/>
        <end position="215"/>
    </location>
</feature>
<keyword evidence="4 12" id="KW-0050">Antiport</keyword>
<dbReference type="Gene3D" id="3.40.30.10">
    <property type="entry name" value="Glutaredoxin"/>
    <property type="match status" value="1"/>
</dbReference>
<feature type="transmembrane region" description="Helical" evidence="12">
    <location>
        <begin position="78"/>
        <end position="95"/>
    </location>
</feature>
<feature type="transmembrane region" description="Helical" evidence="12">
    <location>
        <begin position="305"/>
        <end position="329"/>
    </location>
</feature>
<evidence type="ECO:0000256" key="1">
    <source>
        <dbReference type="ARBA" id="ARBA00004429"/>
    </source>
</evidence>
<sequence>MADFPALLSGRTNWRREFAAPMRSFLRTEAGSSGVLAAAILIALLWANLAPGSYDEFWRTDLSFELGHRAFGLDLREWINSGLMTLFFLVVGLEARREFDLGDLRDRSRFVLPVLAGVSGMVAPILIYLAFNLGTDTAHGWGVAMSTDTALALGLLALVGRGVPDRVRVFLLTVFVVDDLLALVVIAVVYSENIDLMPLLIAVVAFAVVLGLALLRVRKPWVYVVLGVITWAALLTSGVDPVVAGLAIGLTAPAYSPGREELEQASGLFRVFREQPTPELARSATVGLTAAISPNERLQFLYHPWTSYLIVPLFGLANAGVTIDAAFLGRAFTSPVTLGILIGYVVGKPVAVTLVSWMLDRFSGGKYGPQVGWAAVAGSGTIAGIGFTVSLLIATIAFEGPALAEAKLGLLSAVVVSSAVTWAVFRSVKLLSPPKKALALLGRAEELVDLVDPVDPDLDHVRGPETASVTLVEYGDFECPYCGIAEPVVRDLLQDDDLRYVWRHLPLSDVHPRAQIAAEVAEAAHTQGAFWEMHDLLLSNQENLQPKDLMSYAEQLGLDNQRIHDEVKRHVAAARVARDVESADLSGVSGTPTFFINGQRHYGAYDVETLKTAIKVARARARISQRYG</sequence>
<keyword evidence="10 12" id="KW-0472">Membrane</keyword>
<comment type="function">
    <text evidence="12">Na(+)/H(+) antiporter that extrudes sodium in exchange for external protons.</text>
</comment>
<comment type="subcellular location">
    <subcellularLocation>
        <location evidence="1">Cell inner membrane</location>
        <topology evidence="1">Multi-pass membrane protein</topology>
    </subcellularLocation>
    <subcellularLocation>
        <location evidence="12">Cell membrane</location>
        <topology evidence="12">Multi-pass membrane protein</topology>
    </subcellularLocation>
</comment>
<feature type="transmembrane region" description="Helical" evidence="12">
    <location>
        <begin position="110"/>
        <end position="131"/>
    </location>
</feature>
<keyword evidence="7 12" id="KW-1133">Transmembrane helix</keyword>
<feature type="transmembrane region" description="Helical" evidence="12">
    <location>
        <begin position="170"/>
        <end position="190"/>
    </location>
</feature>
<protein>
    <recommendedName>
        <fullName evidence="12">Na(+)/H(+) antiporter NhaA</fullName>
    </recommendedName>
    <alternativeName>
        <fullName evidence="12">Sodium/proton antiporter NhaA</fullName>
    </alternativeName>
</protein>
<evidence type="ECO:0000256" key="3">
    <source>
        <dbReference type="ARBA" id="ARBA00022448"/>
    </source>
</evidence>
<keyword evidence="11 12" id="KW-0739">Sodium transport</keyword>
<accession>A0ABN2HL37</accession>
<feature type="transmembrane region" description="Helical" evidence="12">
    <location>
        <begin position="371"/>
        <end position="396"/>
    </location>
</feature>
<evidence type="ECO:0000256" key="10">
    <source>
        <dbReference type="ARBA" id="ARBA00023136"/>
    </source>
</evidence>
<dbReference type="RefSeq" id="WP_344153496.1">
    <property type="nucleotide sequence ID" value="NZ_BAAANF010000013.1"/>
</dbReference>
<evidence type="ECO:0000256" key="6">
    <source>
        <dbReference type="ARBA" id="ARBA00022692"/>
    </source>
</evidence>
<dbReference type="InterPro" id="IPR012336">
    <property type="entry name" value="Thioredoxin-like_fold"/>
</dbReference>
<dbReference type="PROSITE" id="PS51352">
    <property type="entry name" value="THIOREDOXIN_2"/>
    <property type="match status" value="1"/>
</dbReference>
<name>A0ABN2HL37_9ACTN</name>
<dbReference type="InterPro" id="IPR013766">
    <property type="entry name" value="Thioredoxin_domain"/>
</dbReference>
<dbReference type="InterPro" id="IPR023171">
    <property type="entry name" value="Na/H_antiporter_dom_sf"/>
</dbReference>
<evidence type="ECO:0000256" key="5">
    <source>
        <dbReference type="ARBA" id="ARBA00022475"/>
    </source>
</evidence>
<dbReference type="Gene3D" id="1.20.1530.10">
    <property type="entry name" value="Na+/H+ antiporter like domain"/>
    <property type="match status" value="1"/>
</dbReference>
<dbReference type="PANTHER" id="PTHR30341">
    <property type="entry name" value="SODIUM ION/PROTON ANTIPORTER NHAA-RELATED"/>
    <property type="match status" value="1"/>
</dbReference>
<organism evidence="14 15">
    <name type="scientific">Kribbella yunnanensis</name>
    <dbReference type="NCBI Taxonomy" id="190194"/>
    <lineage>
        <taxon>Bacteria</taxon>
        <taxon>Bacillati</taxon>
        <taxon>Actinomycetota</taxon>
        <taxon>Actinomycetes</taxon>
        <taxon>Propionibacteriales</taxon>
        <taxon>Kribbellaceae</taxon>
        <taxon>Kribbella</taxon>
    </lineage>
</organism>
<dbReference type="EMBL" id="BAAANF010000013">
    <property type="protein sequence ID" value="GAA1689780.1"/>
    <property type="molecule type" value="Genomic_DNA"/>
</dbReference>
<keyword evidence="3 12" id="KW-0813">Transport</keyword>
<comment type="catalytic activity">
    <reaction evidence="12">
        <text>Na(+)(in) + 2 H(+)(out) = Na(+)(out) + 2 H(+)(in)</text>
        <dbReference type="Rhea" id="RHEA:29251"/>
        <dbReference type="ChEBI" id="CHEBI:15378"/>
        <dbReference type="ChEBI" id="CHEBI:29101"/>
    </reaction>
</comment>
<keyword evidence="6 12" id="KW-0812">Transmembrane</keyword>
<dbReference type="PANTHER" id="PTHR30341:SF0">
    <property type="entry name" value="NA(+)_H(+) ANTIPORTER NHAA"/>
    <property type="match status" value="1"/>
</dbReference>
<evidence type="ECO:0000256" key="2">
    <source>
        <dbReference type="ARBA" id="ARBA00007006"/>
    </source>
</evidence>
<feature type="transmembrane region" description="Helical" evidence="12">
    <location>
        <begin position="336"/>
        <end position="359"/>
    </location>
</feature>
<feature type="transmembrane region" description="Helical" evidence="12">
    <location>
        <begin position="408"/>
        <end position="425"/>
    </location>
</feature>
<dbReference type="Pfam" id="PF06965">
    <property type="entry name" value="Na_H_antiport_1"/>
    <property type="match status" value="1"/>
</dbReference>
<dbReference type="InterPro" id="IPR004670">
    <property type="entry name" value="NhaA"/>
</dbReference>
<comment type="similarity">
    <text evidence="12">Belongs to the NhaA Na(+)/H(+) (TC 2.A.33) antiporter family.</text>
</comment>
<comment type="similarity">
    <text evidence="2">In the N-terminal section; belongs to the NhaA Na(+)/H(+) (TC 2.A.33) antiporter family.</text>
</comment>
<evidence type="ECO:0000256" key="8">
    <source>
        <dbReference type="ARBA" id="ARBA00023053"/>
    </source>
</evidence>
<keyword evidence="9 12" id="KW-0406">Ion transport</keyword>
<evidence type="ECO:0000256" key="9">
    <source>
        <dbReference type="ARBA" id="ARBA00023065"/>
    </source>
</evidence>
<comment type="caution">
    <text evidence="14">The sequence shown here is derived from an EMBL/GenBank/DDBJ whole genome shotgun (WGS) entry which is preliminary data.</text>
</comment>
<evidence type="ECO:0000256" key="4">
    <source>
        <dbReference type="ARBA" id="ARBA00022449"/>
    </source>
</evidence>
<feature type="transmembrane region" description="Helical" evidence="12">
    <location>
        <begin position="137"/>
        <end position="158"/>
    </location>
</feature>
<dbReference type="HAMAP" id="MF_01844">
    <property type="entry name" value="NhaA"/>
    <property type="match status" value="1"/>
</dbReference>
<evidence type="ECO:0000313" key="14">
    <source>
        <dbReference type="EMBL" id="GAA1689780.1"/>
    </source>
</evidence>
<feature type="transmembrane region" description="Helical" evidence="12">
    <location>
        <begin position="222"/>
        <end position="248"/>
    </location>
</feature>
<evidence type="ECO:0000256" key="11">
    <source>
        <dbReference type="ARBA" id="ARBA00023201"/>
    </source>
</evidence>
<feature type="domain" description="Thioredoxin" evidence="13">
    <location>
        <begin position="426"/>
        <end position="619"/>
    </location>
</feature>
<dbReference type="InterPro" id="IPR036249">
    <property type="entry name" value="Thioredoxin-like_sf"/>
</dbReference>
<gene>
    <name evidence="12" type="primary">nhaA</name>
    <name evidence="14" type="ORF">GCM10009745_38780</name>
</gene>
<dbReference type="Pfam" id="PF13462">
    <property type="entry name" value="Thioredoxin_4"/>
    <property type="match status" value="1"/>
</dbReference>
<evidence type="ECO:0000313" key="15">
    <source>
        <dbReference type="Proteomes" id="UP001500280"/>
    </source>
</evidence>
<evidence type="ECO:0000259" key="13">
    <source>
        <dbReference type="PROSITE" id="PS51352"/>
    </source>
</evidence>